<comment type="similarity">
    <text evidence="2">Belongs to the CRISPR system Cmr5 family.</text>
</comment>
<dbReference type="InterPro" id="IPR010160">
    <property type="entry name" value="CRISPR-assoc_prot_Cmr5"/>
</dbReference>
<comment type="subcellular location">
    <subcellularLocation>
        <location evidence="1">Cytoplasm</location>
    </subcellularLocation>
</comment>
<dbReference type="EMBL" id="CABFUZ020000130">
    <property type="protein sequence ID" value="VVM06821.1"/>
    <property type="molecule type" value="Genomic_DNA"/>
</dbReference>
<keyword evidence="7" id="KW-1185">Reference proteome</keyword>
<dbReference type="GO" id="GO:0005737">
    <property type="term" value="C:cytoplasm"/>
    <property type="evidence" value="ECO:0007669"/>
    <property type="project" value="UniProtKB-SubCell"/>
</dbReference>
<name>A0A5E6MEZ7_9BACT</name>
<evidence type="ECO:0000256" key="4">
    <source>
        <dbReference type="ARBA" id="ARBA00023118"/>
    </source>
</evidence>
<dbReference type="RefSeq" id="WP_142525297.1">
    <property type="nucleotide sequence ID" value="NZ_CABFUZ020000130.1"/>
</dbReference>
<dbReference type="NCBIfam" id="TIGR01881">
    <property type="entry name" value="cas_Cmr5"/>
    <property type="match status" value="1"/>
</dbReference>
<evidence type="ECO:0000256" key="2">
    <source>
        <dbReference type="ARBA" id="ARBA00006161"/>
    </source>
</evidence>
<dbReference type="GO" id="GO:0051607">
    <property type="term" value="P:defense response to virus"/>
    <property type="evidence" value="ECO:0007669"/>
    <property type="project" value="UniProtKB-KW"/>
</dbReference>
<accession>A0A5E6MEZ7</accession>
<protein>
    <recommendedName>
        <fullName evidence="5">CRISPR type III-B/RAMP module-associated protein Cmr5</fullName>
    </recommendedName>
</protein>
<reference evidence="6" key="1">
    <citation type="submission" date="2019-09" db="EMBL/GenBank/DDBJ databases">
        <authorList>
            <person name="Cremers G."/>
        </authorList>
    </citation>
    <scope>NUCLEOTIDE SEQUENCE [LARGE SCALE GENOMIC DNA]</scope>
    <source>
        <strain evidence="6">3B</strain>
    </source>
</reference>
<evidence type="ECO:0000256" key="3">
    <source>
        <dbReference type="ARBA" id="ARBA00022490"/>
    </source>
</evidence>
<dbReference type="OrthoDB" id="196356at2"/>
<keyword evidence="4" id="KW-0051">Antiviral defense</keyword>
<dbReference type="Gene3D" id="1.10.520.30">
    <property type="entry name" value="AF1862-like domain"/>
    <property type="match status" value="1"/>
</dbReference>
<evidence type="ECO:0000313" key="6">
    <source>
        <dbReference type="EMBL" id="VVM06821.1"/>
    </source>
</evidence>
<keyword evidence="3" id="KW-0963">Cytoplasm</keyword>
<comment type="caution">
    <text evidence="6">The sequence shown here is derived from an EMBL/GenBank/DDBJ whole genome shotgun (WGS) entry which is preliminary data.</text>
</comment>
<organism evidence="6 7">
    <name type="scientific">Methylacidimicrobium cyclopophantes</name>
    <dbReference type="NCBI Taxonomy" id="1041766"/>
    <lineage>
        <taxon>Bacteria</taxon>
        <taxon>Pseudomonadati</taxon>
        <taxon>Verrucomicrobiota</taxon>
        <taxon>Methylacidimicrobium</taxon>
    </lineage>
</organism>
<evidence type="ECO:0000256" key="1">
    <source>
        <dbReference type="ARBA" id="ARBA00004496"/>
    </source>
</evidence>
<evidence type="ECO:0000256" key="5">
    <source>
        <dbReference type="ARBA" id="ARBA00030001"/>
    </source>
</evidence>
<dbReference type="AlphaFoldDB" id="A0A5E6MEZ7"/>
<dbReference type="Pfam" id="PF09701">
    <property type="entry name" value="Cas_Cmr5"/>
    <property type="match status" value="1"/>
</dbReference>
<sequence>MKNLEQQRAQHAFGKSRDLKRQDVNKLPALILGNGLLAATAFATDGDLRKGMANAMNAIADHLAKSKLIDSKTASEMLKELAEKDSLHLRLATEEALAYLVYLKRFAKQGKDDEAGSET</sequence>
<dbReference type="InterPro" id="IPR023101">
    <property type="entry name" value="AF1862-like_dom_sf"/>
</dbReference>
<evidence type="ECO:0000313" key="7">
    <source>
        <dbReference type="Proteomes" id="UP000381693"/>
    </source>
</evidence>
<proteinExistence type="inferred from homology"/>
<dbReference type="SUPFAM" id="SSF158568">
    <property type="entry name" value="AF1862-like"/>
    <property type="match status" value="1"/>
</dbReference>
<gene>
    <name evidence="6" type="ORF">MAMC_01280</name>
</gene>
<dbReference type="Proteomes" id="UP000381693">
    <property type="component" value="Unassembled WGS sequence"/>
</dbReference>